<dbReference type="PANTHER" id="PTHR11618:SF13">
    <property type="entry name" value="TRANSCRIPTION INITIATION FACTOR IIB"/>
    <property type="match status" value="1"/>
</dbReference>
<evidence type="ECO:0000256" key="8">
    <source>
        <dbReference type="SAM" id="MobiDB-lite"/>
    </source>
</evidence>
<proteinExistence type="inferred from homology"/>
<evidence type="ECO:0000256" key="7">
    <source>
        <dbReference type="PROSITE-ProRule" id="PRU00469"/>
    </source>
</evidence>
<dbReference type="Gene3D" id="2.20.25.10">
    <property type="match status" value="1"/>
</dbReference>
<dbReference type="GO" id="GO:0070897">
    <property type="term" value="P:transcription preinitiation complex assembly"/>
    <property type="evidence" value="ECO:0007669"/>
    <property type="project" value="InterPro"/>
</dbReference>
<dbReference type="InterPro" id="IPR000812">
    <property type="entry name" value="TFIIB"/>
</dbReference>
<feature type="compositionally biased region" description="Low complexity" evidence="8">
    <location>
        <begin position="103"/>
        <end position="135"/>
    </location>
</feature>
<dbReference type="InterPro" id="IPR013763">
    <property type="entry name" value="Cyclin-like_dom"/>
</dbReference>
<dbReference type="PANTHER" id="PTHR11618">
    <property type="entry name" value="TRANSCRIPTION INITIATION FACTOR IIB-RELATED"/>
    <property type="match status" value="1"/>
</dbReference>
<dbReference type="GO" id="GO:0008270">
    <property type="term" value="F:zinc ion binding"/>
    <property type="evidence" value="ECO:0007669"/>
    <property type="project" value="UniProtKB-KW"/>
</dbReference>
<name>A0AAN7A2B7_9PEZI</name>
<feature type="transmembrane region" description="Helical" evidence="9">
    <location>
        <begin position="22"/>
        <end position="48"/>
    </location>
</feature>
<dbReference type="PRINTS" id="PR00685">
    <property type="entry name" value="TIFACTORIIB"/>
</dbReference>
<dbReference type="EMBL" id="MU866399">
    <property type="protein sequence ID" value="KAK4172716.1"/>
    <property type="molecule type" value="Genomic_DNA"/>
</dbReference>
<dbReference type="GO" id="GO:0017025">
    <property type="term" value="F:TBP-class protein binding"/>
    <property type="evidence" value="ECO:0007669"/>
    <property type="project" value="InterPro"/>
</dbReference>
<dbReference type="Pfam" id="PF08271">
    <property type="entry name" value="Zn_Ribbon_TF"/>
    <property type="match status" value="1"/>
</dbReference>
<dbReference type="PROSITE" id="PS51134">
    <property type="entry name" value="ZF_TFIIB"/>
    <property type="match status" value="1"/>
</dbReference>
<dbReference type="Pfam" id="PF00382">
    <property type="entry name" value="TFIIB"/>
    <property type="match status" value="2"/>
</dbReference>
<evidence type="ECO:0000256" key="9">
    <source>
        <dbReference type="SAM" id="Phobius"/>
    </source>
</evidence>
<dbReference type="InterPro" id="IPR013137">
    <property type="entry name" value="Znf_TFIIB"/>
</dbReference>
<evidence type="ECO:0000313" key="11">
    <source>
        <dbReference type="EMBL" id="KAK4172716.1"/>
    </source>
</evidence>
<accession>A0AAN7A2B7</accession>
<feature type="domain" description="TFIIB-type" evidence="10">
    <location>
        <begin position="242"/>
        <end position="275"/>
    </location>
</feature>
<feature type="region of interest" description="Disordered" evidence="8">
    <location>
        <begin position="285"/>
        <end position="304"/>
    </location>
</feature>
<evidence type="ECO:0000313" key="12">
    <source>
        <dbReference type="Proteomes" id="UP001302321"/>
    </source>
</evidence>
<keyword evidence="9" id="KW-0812">Transmembrane</keyword>
<evidence type="ECO:0000256" key="3">
    <source>
        <dbReference type="ARBA" id="ARBA00022737"/>
    </source>
</evidence>
<keyword evidence="9" id="KW-1133">Transmembrane helix</keyword>
<comment type="caution">
    <text evidence="11">The sequence shown here is derived from an EMBL/GenBank/DDBJ whole genome shotgun (WGS) entry which is preliminary data.</text>
</comment>
<organism evidence="11 12">
    <name type="scientific">Triangularia setosa</name>
    <dbReference type="NCBI Taxonomy" id="2587417"/>
    <lineage>
        <taxon>Eukaryota</taxon>
        <taxon>Fungi</taxon>
        <taxon>Dikarya</taxon>
        <taxon>Ascomycota</taxon>
        <taxon>Pezizomycotina</taxon>
        <taxon>Sordariomycetes</taxon>
        <taxon>Sordariomycetidae</taxon>
        <taxon>Sordariales</taxon>
        <taxon>Podosporaceae</taxon>
        <taxon>Triangularia</taxon>
    </lineage>
</organism>
<dbReference type="InterPro" id="IPR036915">
    <property type="entry name" value="Cyclin-like_sf"/>
</dbReference>
<dbReference type="InterPro" id="IPR013150">
    <property type="entry name" value="TFIIB_cyclin"/>
</dbReference>
<keyword evidence="12" id="KW-1185">Reference proteome</keyword>
<dbReference type="SUPFAM" id="SSF57783">
    <property type="entry name" value="Zinc beta-ribbon"/>
    <property type="match status" value="1"/>
</dbReference>
<reference evidence="11" key="2">
    <citation type="submission" date="2023-05" db="EMBL/GenBank/DDBJ databases">
        <authorList>
            <consortium name="Lawrence Berkeley National Laboratory"/>
            <person name="Steindorff A."/>
            <person name="Hensen N."/>
            <person name="Bonometti L."/>
            <person name="Westerberg I."/>
            <person name="Brannstrom I.O."/>
            <person name="Guillou S."/>
            <person name="Cros-Aarteil S."/>
            <person name="Calhoun S."/>
            <person name="Haridas S."/>
            <person name="Kuo A."/>
            <person name="Mondo S."/>
            <person name="Pangilinan J."/>
            <person name="Riley R."/>
            <person name="Labutti K."/>
            <person name="Andreopoulos B."/>
            <person name="Lipzen A."/>
            <person name="Chen C."/>
            <person name="Yanf M."/>
            <person name="Daum C."/>
            <person name="Ng V."/>
            <person name="Clum A."/>
            <person name="Ohm R."/>
            <person name="Martin F."/>
            <person name="Silar P."/>
            <person name="Natvig D."/>
            <person name="Lalanne C."/>
            <person name="Gautier V."/>
            <person name="Ament-Velasquez S.L."/>
            <person name="Kruys A."/>
            <person name="Hutchinson M.I."/>
            <person name="Powell A.J."/>
            <person name="Barry K."/>
            <person name="Miller A.N."/>
            <person name="Grigoriev I.V."/>
            <person name="Debuchy R."/>
            <person name="Gladieux P."/>
            <person name="Thoren M.H."/>
            <person name="Johannesson H."/>
        </authorList>
    </citation>
    <scope>NUCLEOTIDE SEQUENCE</scope>
    <source>
        <strain evidence="11">CBS 892.96</strain>
    </source>
</reference>
<keyword evidence="3" id="KW-0677">Repeat</keyword>
<evidence type="ECO:0000256" key="6">
    <source>
        <dbReference type="ARBA" id="ARBA00031706"/>
    </source>
</evidence>
<feature type="region of interest" description="Disordered" evidence="8">
    <location>
        <begin position="98"/>
        <end position="135"/>
    </location>
</feature>
<dbReference type="PROSITE" id="PS00782">
    <property type="entry name" value="TFIIB"/>
    <property type="match status" value="2"/>
</dbReference>
<dbReference type="SMART" id="SM00385">
    <property type="entry name" value="CYCLIN"/>
    <property type="match status" value="2"/>
</dbReference>
<dbReference type="FunFam" id="2.20.25.10:FF:000036">
    <property type="entry name" value="Transcription initiation factor IIB"/>
    <property type="match status" value="1"/>
</dbReference>
<dbReference type="InterPro" id="IPR023486">
    <property type="entry name" value="TFIIB_CS"/>
</dbReference>
<evidence type="ECO:0000259" key="10">
    <source>
        <dbReference type="PROSITE" id="PS51134"/>
    </source>
</evidence>
<feature type="region of interest" description="Disordered" evidence="8">
    <location>
        <begin position="193"/>
        <end position="233"/>
    </location>
</feature>
<keyword evidence="9" id="KW-0472">Membrane</keyword>
<dbReference type="GO" id="GO:0097550">
    <property type="term" value="C:transcription preinitiation complex"/>
    <property type="evidence" value="ECO:0007669"/>
    <property type="project" value="TreeGrafter"/>
</dbReference>
<dbReference type="SUPFAM" id="SSF47954">
    <property type="entry name" value="Cyclin-like"/>
    <property type="match status" value="2"/>
</dbReference>
<keyword evidence="4" id="KW-0805">Transcription regulation</keyword>
<dbReference type="Proteomes" id="UP001302321">
    <property type="component" value="Unassembled WGS sequence"/>
</dbReference>
<dbReference type="AlphaFoldDB" id="A0AAN7A2B7"/>
<gene>
    <name evidence="11" type="ORF">QBC36DRAFT_196353</name>
</gene>
<sequence length="568" mass="62891">MAPLVSILDARNGKAPDTSDNAVIWIVISIVTGTLGVVAVLTTLVVCYTKRYQYKRAKARDPYLTREEFSRRRKLSANDLFKEEETWRGHMIRKSLASRSTNTLEQQQQQQQEPEQAPQPEQQQQLLSPAALSTAATISQIDQQISEMERKESTRLKEDWKRWEAQIRHERSTSGEQHPAIASNSVPILAVPLPPKHRSQNRVSFPELRPEPLRPPPRNPARCQQPSNAAPAADEYKEDLNAILVCAECKEYPPNLIEEFSSGDMVCASCGLVLGERIIDTRSEWRTFSNDDQGNDDPSRVGDGPNLMIDGDQLQTTIAFEGKNAKNLSHLQNKMTNDKGSKQLLNAYRDIQSLTDSINTGTQVANAAKHIYKLVDDAKALKGKSQEAIIAGCIFIACRQAGADRTFREIFRLTKVSKKEIGRVFKQLEAFLQKVGGADEVAKAGMFNQQYQAKASTTAVGLCARYCSSLGFRNPVRVEDVARRLAKKSQQVADLAGRSPLSVAAACIYMASHLVGEPKASKDIAAVAGVSDGTVKTAYRYLYQAKDALLTKEEFPDDMPDASKLPAN</sequence>
<keyword evidence="7" id="KW-0479">Metal-binding</keyword>
<dbReference type="GO" id="GO:0005634">
    <property type="term" value="C:nucleus"/>
    <property type="evidence" value="ECO:0007669"/>
    <property type="project" value="TreeGrafter"/>
</dbReference>
<keyword evidence="7" id="KW-0863">Zinc-finger</keyword>
<dbReference type="GO" id="GO:0006367">
    <property type="term" value="P:transcription initiation at RNA polymerase II promoter"/>
    <property type="evidence" value="ECO:0007669"/>
    <property type="project" value="TreeGrafter"/>
</dbReference>
<protein>
    <recommendedName>
        <fullName evidence="2">Transcription initiation factor IIB</fullName>
    </recommendedName>
    <alternativeName>
        <fullName evidence="6">General transcription factor TFIIB</fullName>
    </alternativeName>
</protein>
<dbReference type="CDD" id="cd20551">
    <property type="entry name" value="CYCLIN_TFIIB_rpt1"/>
    <property type="match status" value="1"/>
</dbReference>
<evidence type="ECO:0000256" key="1">
    <source>
        <dbReference type="ARBA" id="ARBA00010857"/>
    </source>
</evidence>
<keyword evidence="7" id="KW-0862">Zinc</keyword>
<evidence type="ECO:0000256" key="2">
    <source>
        <dbReference type="ARBA" id="ARBA00013932"/>
    </source>
</evidence>
<evidence type="ECO:0000256" key="5">
    <source>
        <dbReference type="ARBA" id="ARBA00023163"/>
    </source>
</evidence>
<keyword evidence="5" id="KW-0804">Transcription</keyword>
<evidence type="ECO:0000256" key="4">
    <source>
        <dbReference type="ARBA" id="ARBA00023015"/>
    </source>
</evidence>
<comment type="similarity">
    <text evidence="1">Belongs to the TFIIB family.</text>
</comment>
<reference evidence="11" key="1">
    <citation type="journal article" date="2023" name="Mol. Phylogenet. Evol.">
        <title>Genome-scale phylogeny and comparative genomics of the fungal order Sordariales.</title>
        <authorList>
            <person name="Hensen N."/>
            <person name="Bonometti L."/>
            <person name="Westerberg I."/>
            <person name="Brannstrom I.O."/>
            <person name="Guillou S."/>
            <person name="Cros-Aarteil S."/>
            <person name="Calhoun S."/>
            <person name="Haridas S."/>
            <person name="Kuo A."/>
            <person name="Mondo S."/>
            <person name="Pangilinan J."/>
            <person name="Riley R."/>
            <person name="LaButti K."/>
            <person name="Andreopoulos B."/>
            <person name="Lipzen A."/>
            <person name="Chen C."/>
            <person name="Yan M."/>
            <person name="Daum C."/>
            <person name="Ng V."/>
            <person name="Clum A."/>
            <person name="Steindorff A."/>
            <person name="Ohm R.A."/>
            <person name="Martin F."/>
            <person name="Silar P."/>
            <person name="Natvig D.O."/>
            <person name="Lalanne C."/>
            <person name="Gautier V."/>
            <person name="Ament-Velasquez S.L."/>
            <person name="Kruys A."/>
            <person name="Hutchinson M.I."/>
            <person name="Powell A.J."/>
            <person name="Barry K."/>
            <person name="Miller A.N."/>
            <person name="Grigoriev I.V."/>
            <person name="Debuchy R."/>
            <person name="Gladieux P."/>
            <person name="Hiltunen Thoren M."/>
            <person name="Johannesson H."/>
        </authorList>
    </citation>
    <scope>NUCLEOTIDE SEQUENCE</scope>
    <source>
        <strain evidence="11">CBS 892.96</strain>
    </source>
</reference>
<dbReference type="FunFam" id="1.10.472.10:FF:000141">
    <property type="entry name" value="Transcription initiation factor IIB"/>
    <property type="match status" value="1"/>
</dbReference>
<dbReference type="Gene3D" id="1.10.472.10">
    <property type="entry name" value="Cyclin-like"/>
    <property type="match status" value="2"/>
</dbReference>
<dbReference type="GO" id="GO:0016251">
    <property type="term" value="F:RNA polymerase II general transcription initiation factor activity"/>
    <property type="evidence" value="ECO:0007669"/>
    <property type="project" value="TreeGrafter"/>
</dbReference>